<sequence>MRLTSHTHNYFMTINLEGVDLRTTLELKCGTIIMINIYLNMDKKKGQVVKTLGVVGLAQVTKNHIKNRQNTMNDKWHEAHDLFNGLSGFAWSPITKRFEAEDKIKGLTSRQIYCAFHIHNDTIDFNDKFDETTMNDPNIENFNGM</sequence>
<dbReference type="EMBL" id="QJKJ01018040">
    <property type="protein sequence ID" value="RDX57914.1"/>
    <property type="molecule type" value="Genomic_DNA"/>
</dbReference>
<evidence type="ECO:0000259" key="1">
    <source>
        <dbReference type="Pfam" id="PF12776"/>
    </source>
</evidence>
<name>A0A371DZG3_MUCPR</name>
<dbReference type="InterPro" id="IPR024752">
    <property type="entry name" value="Myb/SANT-like_dom"/>
</dbReference>
<accession>A0A371DZG3</accession>
<gene>
    <name evidence="2" type="ORF">CR513_62811</name>
</gene>
<evidence type="ECO:0000313" key="2">
    <source>
        <dbReference type="EMBL" id="RDX57914.1"/>
    </source>
</evidence>
<dbReference type="AlphaFoldDB" id="A0A371DZG3"/>
<dbReference type="OrthoDB" id="1734412at2759"/>
<reference evidence="2" key="1">
    <citation type="submission" date="2018-05" db="EMBL/GenBank/DDBJ databases">
        <title>Draft genome of Mucuna pruriens seed.</title>
        <authorList>
            <person name="Nnadi N.E."/>
            <person name="Vos R."/>
            <person name="Hasami M.H."/>
            <person name="Devisetty U.K."/>
            <person name="Aguiy J.C."/>
        </authorList>
    </citation>
    <scope>NUCLEOTIDE SEQUENCE [LARGE SCALE GENOMIC DNA]</scope>
    <source>
        <strain evidence="2">JCA_2017</strain>
    </source>
</reference>
<feature type="domain" description="Myb/SANT-like" evidence="1">
    <location>
        <begin position="47"/>
        <end position="103"/>
    </location>
</feature>
<dbReference type="Proteomes" id="UP000257109">
    <property type="component" value="Unassembled WGS sequence"/>
</dbReference>
<protein>
    <recommendedName>
        <fullName evidence="1">Myb/SANT-like domain-containing protein</fullName>
    </recommendedName>
</protein>
<evidence type="ECO:0000313" key="3">
    <source>
        <dbReference type="Proteomes" id="UP000257109"/>
    </source>
</evidence>
<comment type="caution">
    <text evidence="2">The sequence shown here is derived from an EMBL/GenBank/DDBJ whole genome shotgun (WGS) entry which is preliminary data.</text>
</comment>
<keyword evidence="3" id="KW-1185">Reference proteome</keyword>
<dbReference type="Pfam" id="PF12776">
    <property type="entry name" value="Myb_DNA-bind_3"/>
    <property type="match status" value="1"/>
</dbReference>
<proteinExistence type="predicted"/>
<feature type="non-terminal residue" evidence="2">
    <location>
        <position position="1"/>
    </location>
</feature>
<organism evidence="2 3">
    <name type="scientific">Mucuna pruriens</name>
    <name type="common">Velvet bean</name>
    <name type="synonym">Dolichos pruriens</name>
    <dbReference type="NCBI Taxonomy" id="157652"/>
    <lineage>
        <taxon>Eukaryota</taxon>
        <taxon>Viridiplantae</taxon>
        <taxon>Streptophyta</taxon>
        <taxon>Embryophyta</taxon>
        <taxon>Tracheophyta</taxon>
        <taxon>Spermatophyta</taxon>
        <taxon>Magnoliopsida</taxon>
        <taxon>eudicotyledons</taxon>
        <taxon>Gunneridae</taxon>
        <taxon>Pentapetalae</taxon>
        <taxon>rosids</taxon>
        <taxon>fabids</taxon>
        <taxon>Fabales</taxon>
        <taxon>Fabaceae</taxon>
        <taxon>Papilionoideae</taxon>
        <taxon>50 kb inversion clade</taxon>
        <taxon>NPAAA clade</taxon>
        <taxon>indigoferoid/millettioid clade</taxon>
        <taxon>Phaseoleae</taxon>
        <taxon>Mucuna</taxon>
    </lineage>
</organism>